<dbReference type="PATRIC" id="fig|36847.3.peg.3329"/>
<organism evidence="5 6">
    <name type="scientific">Anaerotignum neopropionicum</name>
    <dbReference type="NCBI Taxonomy" id="36847"/>
    <lineage>
        <taxon>Bacteria</taxon>
        <taxon>Bacillati</taxon>
        <taxon>Bacillota</taxon>
        <taxon>Clostridia</taxon>
        <taxon>Lachnospirales</taxon>
        <taxon>Anaerotignaceae</taxon>
        <taxon>Anaerotignum</taxon>
    </lineage>
</organism>
<comment type="similarity">
    <text evidence="1">Belongs to the BlaI transcriptional regulatory family.</text>
</comment>
<comment type="caution">
    <text evidence="5">The sequence shown here is derived from an EMBL/GenBank/DDBJ whole genome shotgun (WGS) entry which is preliminary data.</text>
</comment>
<proteinExistence type="inferred from homology"/>
<dbReference type="InterPro" id="IPR036390">
    <property type="entry name" value="WH_DNA-bd_sf"/>
</dbReference>
<dbReference type="STRING" id="36847.CLNEO_28460"/>
<dbReference type="EMBL" id="LRVM01000015">
    <property type="protein sequence ID" value="KXL51779.1"/>
    <property type="molecule type" value="Genomic_DNA"/>
</dbReference>
<evidence type="ECO:0000313" key="5">
    <source>
        <dbReference type="EMBL" id="KXL51779.1"/>
    </source>
</evidence>
<dbReference type="InterPro" id="IPR036388">
    <property type="entry name" value="WH-like_DNA-bd_sf"/>
</dbReference>
<name>A0A136WBR8_9FIRM</name>
<dbReference type="AlphaFoldDB" id="A0A136WBR8"/>
<keyword evidence="4" id="KW-0804">Transcription</keyword>
<dbReference type="Gene3D" id="1.10.4040.10">
    <property type="entry name" value="Penicillinase repressor domain"/>
    <property type="match status" value="1"/>
</dbReference>
<reference evidence="5 6" key="1">
    <citation type="submission" date="2016-01" db="EMBL/GenBank/DDBJ databases">
        <title>Genome sequence of Clostridium neopropionicum X4, DSM-3847.</title>
        <authorList>
            <person name="Poehlein A."/>
            <person name="Beck M.H."/>
            <person name="Bengelsdorf F.R."/>
            <person name="Daniel R."/>
            <person name="Duerre P."/>
        </authorList>
    </citation>
    <scope>NUCLEOTIDE SEQUENCE [LARGE SCALE GENOMIC DNA]</scope>
    <source>
        <strain evidence="5 6">DSM-3847</strain>
    </source>
</reference>
<dbReference type="OrthoDB" id="9795583at2"/>
<dbReference type="Proteomes" id="UP000070539">
    <property type="component" value="Unassembled WGS sequence"/>
</dbReference>
<protein>
    <submittedName>
        <fullName evidence="5">Penicillinase repressor</fullName>
    </submittedName>
</protein>
<keyword evidence="2" id="KW-0805">Transcription regulation</keyword>
<dbReference type="Gene3D" id="1.10.10.10">
    <property type="entry name" value="Winged helix-like DNA-binding domain superfamily/Winged helix DNA-binding domain"/>
    <property type="match status" value="1"/>
</dbReference>
<evidence type="ECO:0000313" key="6">
    <source>
        <dbReference type="Proteomes" id="UP000070539"/>
    </source>
</evidence>
<dbReference type="SUPFAM" id="SSF46785">
    <property type="entry name" value="Winged helix' DNA-binding domain"/>
    <property type="match status" value="1"/>
</dbReference>
<keyword evidence="6" id="KW-1185">Reference proteome</keyword>
<dbReference type="GO" id="GO:0003677">
    <property type="term" value="F:DNA binding"/>
    <property type="evidence" value="ECO:0007669"/>
    <property type="project" value="UniProtKB-KW"/>
</dbReference>
<evidence type="ECO:0000256" key="4">
    <source>
        <dbReference type="ARBA" id="ARBA00023163"/>
    </source>
</evidence>
<dbReference type="GO" id="GO:0045892">
    <property type="term" value="P:negative regulation of DNA-templated transcription"/>
    <property type="evidence" value="ECO:0007669"/>
    <property type="project" value="InterPro"/>
</dbReference>
<dbReference type="RefSeq" id="WP_066090739.1">
    <property type="nucleotide sequence ID" value="NZ_LRVM01000015.1"/>
</dbReference>
<evidence type="ECO:0000256" key="1">
    <source>
        <dbReference type="ARBA" id="ARBA00011046"/>
    </source>
</evidence>
<dbReference type="Pfam" id="PF03965">
    <property type="entry name" value="Penicillinase_R"/>
    <property type="match status" value="1"/>
</dbReference>
<keyword evidence="3" id="KW-0238">DNA-binding</keyword>
<evidence type="ECO:0000256" key="2">
    <source>
        <dbReference type="ARBA" id="ARBA00023015"/>
    </source>
</evidence>
<dbReference type="InterPro" id="IPR005650">
    <property type="entry name" value="BlaI_family"/>
</dbReference>
<dbReference type="PIRSF" id="PIRSF019455">
    <property type="entry name" value="CopR_AtkY"/>
    <property type="match status" value="1"/>
</dbReference>
<evidence type="ECO:0000256" key="3">
    <source>
        <dbReference type="ARBA" id="ARBA00023125"/>
    </source>
</evidence>
<accession>A0A136WBR8</accession>
<sequence>MRKAGEISRLPDTELEIMKVIWNEAKSLSTSEIKEKLEIKRPWNSSALQTLLNRLIDRGFIESYKEGKNRFYIAVVEENAYLALENRLFLNKVNNNSLTKLVASLYDSRAISQNDLDELATYIRQKAGGENI</sequence>
<gene>
    <name evidence="5" type="primary">blaI</name>
    <name evidence="5" type="ORF">CLNEO_28460</name>
</gene>